<keyword evidence="10" id="KW-0436">Ligase</keyword>
<dbReference type="EMBL" id="CADCVO010000495">
    <property type="protein sequence ID" value="CAA9515452.1"/>
    <property type="molecule type" value="Genomic_DNA"/>
</dbReference>
<evidence type="ECO:0000256" key="1">
    <source>
        <dbReference type="ARBA" id="ARBA00005187"/>
    </source>
</evidence>
<evidence type="ECO:0000313" key="10">
    <source>
        <dbReference type="EMBL" id="CAA9515452.1"/>
    </source>
</evidence>
<dbReference type="PANTHER" id="PTHR43284">
    <property type="entry name" value="ASPARAGINE SYNTHETASE (GLUTAMINE-HYDROLYZING)"/>
    <property type="match status" value="1"/>
</dbReference>
<gene>
    <name evidence="10" type="ORF">AVDCRST_MAG13-3045</name>
</gene>
<dbReference type="Gene3D" id="3.60.20.10">
    <property type="entry name" value="Glutamine Phosphoribosylpyrophosphate, subunit 1, domain 1"/>
    <property type="match status" value="1"/>
</dbReference>
<evidence type="ECO:0000256" key="6">
    <source>
        <dbReference type="ARBA" id="ARBA00022888"/>
    </source>
</evidence>
<dbReference type="AlphaFoldDB" id="A0A6J4T7Q7"/>
<dbReference type="Pfam" id="PF13537">
    <property type="entry name" value="GATase_7"/>
    <property type="match status" value="1"/>
</dbReference>
<dbReference type="InterPro" id="IPR029055">
    <property type="entry name" value="Ntn_hydrolases_N"/>
</dbReference>
<evidence type="ECO:0000256" key="8">
    <source>
        <dbReference type="ARBA" id="ARBA00048741"/>
    </source>
</evidence>
<dbReference type="InterPro" id="IPR014729">
    <property type="entry name" value="Rossmann-like_a/b/a_fold"/>
</dbReference>
<accession>A0A6J4T7Q7</accession>
<organism evidence="10">
    <name type="scientific">uncultured Solirubrobacteraceae bacterium</name>
    <dbReference type="NCBI Taxonomy" id="1162706"/>
    <lineage>
        <taxon>Bacteria</taxon>
        <taxon>Bacillati</taxon>
        <taxon>Actinomycetota</taxon>
        <taxon>Thermoleophilia</taxon>
        <taxon>Solirubrobacterales</taxon>
        <taxon>Solirubrobacteraceae</taxon>
        <taxon>environmental samples</taxon>
    </lineage>
</organism>
<dbReference type="CDD" id="cd01991">
    <property type="entry name" value="Asn_synthase_B_C"/>
    <property type="match status" value="1"/>
</dbReference>
<name>A0A6J4T7Q7_9ACTN</name>
<dbReference type="GO" id="GO:0005524">
    <property type="term" value="F:ATP binding"/>
    <property type="evidence" value="ECO:0007669"/>
    <property type="project" value="UniProtKB-KW"/>
</dbReference>
<keyword evidence="7" id="KW-0315">Glutamine amidotransferase</keyword>
<dbReference type="PANTHER" id="PTHR43284:SF1">
    <property type="entry name" value="ASPARAGINE SYNTHETASE"/>
    <property type="match status" value="1"/>
</dbReference>
<evidence type="ECO:0000259" key="9">
    <source>
        <dbReference type="PROSITE" id="PS51278"/>
    </source>
</evidence>
<evidence type="ECO:0000256" key="4">
    <source>
        <dbReference type="ARBA" id="ARBA00022741"/>
    </source>
</evidence>
<dbReference type="InterPro" id="IPR017932">
    <property type="entry name" value="GATase_2_dom"/>
</dbReference>
<comment type="catalytic activity">
    <reaction evidence="8">
        <text>L-aspartate + L-glutamine + ATP + H2O = L-asparagine + L-glutamate + AMP + diphosphate + H(+)</text>
        <dbReference type="Rhea" id="RHEA:12228"/>
        <dbReference type="ChEBI" id="CHEBI:15377"/>
        <dbReference type="ChEBI" id="CHEBI:15378"/>
        <dbReference type="ChEBI" id="CHEBI:29985"/>
        <dbReference type="ChEBI" id="CHEBI:29991"/>
        <dbReference type="ChEBI" id="CHEBI:30616"/>
        <dbReference type="ChEBI" id="CHEBI:33019"/>
        <dbReference type="ChEBI" id="CHEBI:58048"/>
        <dbReference type="ChEBI" id="CHEBI:58359"/>
        <dbReference type="ChEBI" id="CHEBI:456215"/>
        <dbReference type="EC" id="6.3.5.4"/>
    </reaction>
</comment>
<keyword evidence="6" id="KW-0061">Asparagine biosynthesis</keyword>
<dbReference type="EC" id="6.3.5.4" evidence="3"/>
<dbReference type="InterPro" id="IPR033738">
    <property type="entry name" value="AsnB_N"/>
</dbReference>
<dbReference type="InterPro" id="IPR001962">
    <property type="entry name" value="Asn_synthase"/>
</dbReference>
<comment type="similarity">
    <text evidence="2">Belongs to the asparagine synthetase family.</text>
</comment>
<dbReference type="GO" id="GO:0004066">
    <property type="term" value="F:asparagine synthase (glutamine-hydrolyzing) activity"/>
    <property type="evidence" value="ECO:0007669"/>
    <property type="project" value="UniProtKB-EC"/>
</dbReference>
<sequence>MCGIAGLVTEGEHVDPATLERMCDAVHHRGPDGAGMHLDGPVALGMRRLAINDLVTGDQPFHSEDGTVTVVGNGEIYNQADLRRQLAGRGHRFVSGSDIEVIVHLWEEYGSRCVDHLRGMFAFALWDARERVLFLARDRVGKKPLLYAHHGGALTFASEMRAMFLDGRIPREVDPLALDAFLACGYVPHHLCAFRHVKKLPPGHSLTWRPGERPRIERYWHLEYGPKEQLGPEEAADEVRRRLLEATKIRLMSDVPIGAFLSGGVDSSAVVAAMAMSTSDVVRTFSASFPGTTVDESVYARAVAQRYGTEHHELEIGPVDASIMPRLAWHFGEPFADPAALPSFQLAELVRRHVKVALNGDGGDETFAGYRRYHQLAMTRPADGLPHPLRAAVAAGLARAAGGTEG</sequence>
<feature type="non-terminal residue" evidence="10">
    <location>
        <position position="406"/>
    </location>
</feature>
<dbReference type="NCBIfam" id="TIGR01536">
    <property type="entry name" value="asn_synth_AEB"/>
    <property type="match status" value="1"/>
</dbReference>
<dbReference type="Pfam" id="PF00733">
    <property type="entry name" value="Asn_synthase"/>
    <property type="match status" value="1"/>
</dbReference>
<keyword evidence="6" id="KW-0028">Amino-acid biosynthesis</keyword>
<dbReference type="SUPFAM" id="SSF52402">
    <property type="entry name" value="Adenine nucleotide alpha hydrolases-like"/>
    <property type="match status" value="1"/>
</dbReference>
<evidence type="ECO:0000256" key="5">
    <source>
        <dbReference type="ARBA" id="ARBA00022840"/>
    </source>
</evidence>
<dbReference type="SUPFAM" id="SSF56235">
    <property type="entry name" value="N-terminal nucleophile aminohydrolases (Ntn hydrolases)"/>
    <property type="match status" value="1"/>
</dbReference>
<comment type="pathway">
    <text evidence="1">Amino-acid biosynthesis; L-asparagine biosynthesis; L-asparagine from L-aspartate (L-Gln route): step 1/1.</text>
</comment>
<dbReference type="InterPro" id="IPR051786">
    <property type="entry name" value="ASN_synthetase/amidase"/>
</dbReference>
<dbReference type="GO" id="GO:0006529">
    <property type="term" value="P:asparagine biosynthetic process"/>
    <property type="evidence" value="ECO:0007669"/>
    <property type="project" value="UniProtKB-KW"/>
</dbReference>
<keyword evidence="4" id="KW-0547">Nucleotide-binding</keyword>
<keyword evidence="5" id="KW-0067">ATP-binding</keyword>
<evidence type="ECO:0000256" key="3">
    <source>
        <dbReference type="ARBA" id="ARBA00012737"/>
    </source>
</evidence>
<reference evidence="10" key="1">
    <citation type="submission" date="2020-02" db="EMBL/GenBank/DDBJ databases">
        <authorList>
            <person name="Meier V. D."/>
        </authorList>
    </citation>
    <scope>NUCLEOTIDE SEQUENCE</scope>
    <source>
        <strain evidence="10">AVDCRST_MAG13</strain>
    </source>
</reference>
<dbReference type="GO" id="GO:0005829">
    <property type="term" value="C:cytosol"/>
    <property type="evidence" value="ECO:0007669"/>
    <property type="project" value="TreeGrafter"/>
</dbReference>
<dbReference type="PROSITE" id="PS51278">
    <property type="entry name" value="GATASE_TYPE_2"/>
    <property type="match status" value="1"/>
</dbReference>
<evidence type="ECO:0000256" key="7">
    <source>
        <dbReference type="ARBA" id="ARBA00022962"/>
    </source>
</evidence>
<dbReference type="CDD" id="cd00712">
    <property type="entry name" value="AsnB"/>
    <property type="match status" value="1"/>
</dbReference>
<feature type="domain" description="Glutamine amidotransferase type-2" evidence="9">
    <location>
        <begin position="2"/>
        <end position="211"/>
    </location>
</feature>
<protein>
    <recommendedName>
        <fullName evidence="3">asparagine synthase (glutamine-hydrolyzing)</fullName>
        <ecNumber evidence="3">6.3.5.4</ecNumber>
    </recommendedName>
</protein>
<proteinExistence type="inferred from homology"/>
<dbReference type="InterPro" id="IPR006426">
    <property type="entry name" value="Asn_synth_AEB"/>
</dbReference>
<dbReference type="Gene3D" id="3.40.50.620">
    <property type="entry name" value="HUPs"/>
    <property type="match status" value="1"/>
</dbReference>
<evidence type="ECO:0000256" key="2">
    <source>
        <dbReference type="ARBA" id="ARBA00005752"/>
    </source>
</evidence>